<dbReference type="SUPFAM" id="SSF52374">
    <property type="entry name" value="Nucleotidylyl transferase"/>
    <property type="match status" value="1"/>
</dbReference>
<proteinExistence type="inferred from homology"/>
<feature type="transmembrane region" description="Helical" evidence="4">
    <location>
        <begin position="278"/>
        <end position="296"/>
    </location>
</feature>
<gene>
    <name evidence="6" type="ORF">FCC1311_043081</name>
</gene>
<dbReference type="Proteomes" id="UP000241890">
    <property type="component" value="Unassembled WGS sequence"/>
</dbReference>
<evidence type="ECO:0000259" key="5">
    <source>
        <dbReference type="Pfam" id="PF01467"/>
    </source>
</evidence>
<keyword evidence="4" id="KW-0812">Transmembrane</keyword>
<feature type="transmembrane region" description="Helical" evidence="4">
    <location>
        <begin position="112"/>
        <end position="130"/>
    </location>
</feature>
<dbReference type="GO" id="GO:0016780">
    <property type="term" value="F:phosphotransferase activity, for other substituted phosphate groups"/>
    <property type="evidence" value="ECO:0007669"/>
    <property type="project" value="InterPro"/>
</dbReference>
<dbReference type="InterPro" id="IPR043130">
    <property type="entry name" value="CDP-OH_PTrfase_TM_dom"/>
</dbReference>
<dbReference type="NCBIfam" id="TIGR00125">
    <property type="entry name" value="cyt_tran_rel"/>
    <property type="match status" value="1"/>
</dbReference>
<dbReference type="InterPro" id="IPR014472">
    <property type="entry name" value="CHOPT"/>
</dbReference>
<dbReference type="AlphaFoldDB" id="A0A2R5GNV7"/>
<keyword evidence="4" id="KW-1133">Transmembrane helix</keyword>
<feature type="transmembrane region" description="Helical" evidence="4">
    <location>
        <begin position="253"/>
        <end position="272"/>
    </location>
</feature>
<dbReference type="PANTHER" id="PTHR10414:SF37">
    <property type="entry name" value="BB IN A BOXCAR, ISOFORM C"/>
    <property type="match status" value="1"/>
</dbReference>
<evidence type="ECO:0000256" key="1">
    <source>
        <dbReference type="ARBA" id="ARBA00004370"/>
    </source>
</evidence>
<dbReference type="Pfam" id="PF01066">
    <property type="entry name" value="CDP-OH_P_transf"/>
    <property type="match status" value="1"/>
</dbReference>
<dbReference type="EMBL" id="BEYU01000074">
    <property type="protein sequence ID" value="GBG30313.1"/>
    <property type="molecule type" value="Genomic_DNA"/>
</dbReference>
<evidence type="ECO:0000256" key="2">
    <source>
        <dbReference type="ARBA" id="ARBA00010441"/>
    </source>
</evidence>
<dbReference type="GO" id="GO:0016779">
    <property type="term" value="F:nucleotidyltransferase activity"/>
    <property type="evidence" value="ECO:0007669"/>
    <property type="project" value="UniProtKB-KW"/>
</dbReference>
<dbReference type="PANTHER" id="PTHR10414">
    <property type="entry name" value="ETHANOLAMINEPHOSPHOTRANSFERASE"/>
    <property type="match status" value="1"/>
</dbReference>
<dbReference type="GO" id="GO:0006646">
    <property type="term" value="P:phosphatidylethanolamine biosynthetic process"/>
    <property type="evidence" value="ECO:0007669"/>
    <property type="project" value="UniProtKB-UniPathway"/>
</dbReference>
<name>A0A2R5GNV7_9STRA</name>
<protein>
    <submittedName>
        <fullName evidence="6">Choline-phosphate cytidylyltransferase 1</fullName>
    </submittedName>
</protein>
<dbReference type="InParanoid" id="A0A2R5GNV7"/>
<feature type="transmembrane region" description="Helical" evidence="4">
    <location>
        <begin position="308"/>
        <end position="329"/>
    </location>
</feature>
<keyword evidence="6" id="KW-0548">Nucleotidyltransferase</keyword>
<dbReference type="Gene3D" id="1.20.120.1760">
    <property type="match status" value="1"/>
</dbReference>
<dbReference type="InterPro" id="IPR004821">
    <property type="entry name" value="Cyt_trans-like"/>
</dbReference>
<dbReference type="OrthoDB" id="40021at2759"/>
<dbReference type="InterPro" id="IPR014729">
    <property type="entry name" value="Rossmann-like_a/b/a_fold"/>
</dbReference>
<dbReference type="UniPathway" id="UPA00558">
    <property type="reaction ID" value="UER00742"/>
</dbReference>
<evidence type="ECO:0000256" key="4">
    <source>
        <dbReference type="SAM" id="Phobius"/>
    </source>
</evidence>
<dbReference type="Pfam" id="PF01467">
    <property type="entry name" value="CTP_transf_like"/>
    <property type="match status" value="1"/>
</dbReference>
<feature type="transmembrane region" description="Helical" evidence="4">
    <location>
        <begin position="224"/>
        <end position="241"/>
    </location>
</feature>
<comment type="subcellular location">
    <subcellularLocation>
        <location evidence="1">Membrane</location>
    </subcellularLocation>
</comment>
<evidence type="ECO:0000313" key="6">
    <source>
        <dbReference type="EMBL" id="GBG30313.1"/>
    </source>
</evidence>
<dbReference type="GO" id="GO:0016020">
    <property type="term" value="C:membrane"/>
    <property type="evidence" value="ECO:0007669"/>
    <property type="project" value="UniProtKB-SubCell"/>
</dbReference>
<keyword evidence="3 4" id="KW-0472">Membrane</keyword>
<dbReference type="Gene3D" id="3.40.50.620">
    <property type="entry name" value="HUPs"/>
    <property type="match status" value="1"/>
</dbReference>
<feature type="domain" description="Cytidyltransferase-like" evidence="5">
    <location>
        <begin position="353"/>
        <end position="463"/>
    </location>
</feature>
<dbReference type="InterPro" id="IPR000462">
    <property type="entry name" value="CDP-OH_P_trans"/>
</dbReference>
<evidence type="ECO:0000256" key="3">
    <source>
        <dbReference type="ARBA" id="ARBA00023136"/>
    </source>
</evidence>
<evidence type="ECO:0000313" key="7">
    <source>
        <dbReference type="Proteomes" id="UP000241890"/>
    </source>
</evidence>
<reference evidence="6 7" key="1">
    <citation type="submission" date="2017-12" db="EMBL/GenBank/DDBJ databases">
        <title>Sequencing, de novo assembly and annotation of complete genome of a new Thraustochytrid species, strain FCC1311.</title>
        <authorList>
            <person name="Sedici K."/>
            <person name="Godart F."/>
            <person name="Aiese Cigliano R."/>
            <person name="Sanseverino W."/>
            <person name="Barakat M."/>
            <person name="Ortet P."/>
            <person name="Marechal E."/>
            <person name="Cagnac O."/>
            <person name="Amato A."/>
        </authorList>
    </citation>
    <scope>NUCLEOTIDE SEQUENCE [LARGE SCALE GENOMIC DNA]</scope>
</reference>
<comment type="caution">
    <text evidence="6">The sequence shown here is derived from an EMBL/GenBank/DDBJ whole genome shotgun (WGS) entry which is preliminary data.</text>
</comment>
<accession>A0A2R5GNV7</accession>
<sequence>MVLTEIECENFANYETVVHDKSLTRQVFEPFWDRVVYLLPEDVAPNLISLAASLCLVQAWYLCYTQGDDYPEETTTIAMVLIFIFWTLDAVDSKQAQRIGNDSSLTEFFDHMCSAVGTIFLVLTLCQAFHLPIACAWYYVQIGQLLILNKHLSALKKEFISYRIFNGPGEAISAFILMLGVRAVVGMPFIDDIAAEVISVMQQAVPPRLYDAKPDLFDQPSLNLARTLFFWIFVYSVVMTLNTGKEHRVTSWSLLLCLFYLLLASGIILFHFEFTLPGVIAQGLVTAMLSSDLVVARMANRPLTPVVVIINMAALGSNLVSFILVPMYYGSILFQVCRATRLPLLTRVTNVYLDGIFDMAHLGHFVAFKNAAKFGTRLFVGVVNDEDASPYKRRPIMNERERADVVGAAKYVYKVIENAPCVKGGLDEAFLKKHRIHVVAHGEEYDKPTDEWYAIPRKLGMTRVLPRFEGMSTSELIRRINSRKADELARSAPAETVKGKNTV</sequence>
<organism evidence="6 7">
    <name type="scientific">Hondaea fermentalgiana</name>
    <dbReference type="NCBI Taxonomy" id="2315210"/>
    <lineage>
        <taxon>Eukaryota</taxon>
        <taxon>Sar</taxon>
        <taxon>Stramenopiles</taxon>
        <taxon>Bigyra</taxon>
        <taxon>Labyrinthulomycetes</taxon>
        <taxon>Thraustochytrida</taxon>
        <taxon>Thraustochytriidae</taxon>
        <taxon>Hondaea</taxon>
    </lineage>
</organism>
<keyword evidence="6" id="KW-0808">Transferase</keyword>
<comment type="similarity">
    <text evidence="2">Belongs to the CDP-alcohol phosphatidyltransferase class-I family.</text>
</comment>
<keyword evidence="7" id="KW-1185">Reference proteome</keyword>